<dbReference type="EMBL" id="BK015869">
    <property type="protein sequence ID" value="DAD70637.1"/>
    <property type="molecule type" value="Genomic_DNA"/>
</dbReference>
<dbReference type="SUPFAM" id="SSF52309">
    <property type="entry name" value="N-(deoxy)ribosyltransferase-like"/>
    <property type="match status" value="1"/>
</dbReference>
<name>A0A8S5LKN6_9CAUD</name>
<dbReference type="InterPro" id="IPR025518">
    <property type="entry name" value="DUF4406"/>
</dbReference>
<accession>A0A8S5LKN6</accession>
<dbReference type="Gene3D" id="3.40.50.450">
    <property type="match status" value="1"/>
</dbReference>
<evidence type="ECO:0008006" key="2">
    <source>
        <dbReference type="Google" id="ProtNLM"/>
    </source>
</evidence>
<sequence length="104" mass="11794">MKIYISGKISGTDLTETRKRFAAVVKATKKLGYEPVTPLENGLSEHDSWEAHMLKDIADLLQCKAIYMLQGWQDSKGARIEHYIATEIGIPITYEIEQPINENE</sequence>
<evidence type="ECO:0000313" key="1">
    <source>
        <dbReference type="EMBL" id="DAD70637.1"/>
    </source>
</evidence>
<organism evidence="1">
    <name type="scientific">Siphoviridae sp. ctvod4</name>
    <dbReference type="NCBI Taxonomy" id="2827595"/>
    <lineage>
        <taxon>Viruses</taxon>
        <taxon>Duplodnaviria</taxon>
        <taxon>Heunggongvirae</taxon>
        <taxon>Uroviricota</taxon>
        <taxon>Caudoviricetes</taxon>
    </lineage>
</organism>
<dbReference type="Pfam" id="PF14359">
    <property type="entry name" value="DUF4406"/>
    <property type="match status" value="1"/>
</dbReference>
<protein>
    <recommendedName>
        <fullName evidence="2">DUF4406 domain-containing protein</fullName>
    </recommendedName>
</protein>
<proteinExistence type="predicted"/>
<reference evidence="1" key="1">
    <citation type="journal article" date="2021" name="Proc. Natl. Acad. Sci. U.S.A.">
        <title>A Catalog of Tens of Thousands of Viruses from Human Metagenomes Reveals Hidden Associations with Chronic Diseases.</title>
        <authorList>
            <person name="Tisza M.J."/>
            <person name="Buck C.B."/>
        </authorList>
    </citation>
    <scope>NUCLEOTIDE SEQUENCE</scope>
    <source>
        <strain evidence="1">Ctvod4</strain>
    </source>
</reference>